<dbReference type="PROSITE" id="PS50889">
    <property type="entry name" value="S4"/>
    <property type="match status" value="1"/>
</dbReference>
<dbReference type="Pfam" id="PF00849">
    <property type="entry name" value="PseudoU_synth_2"/>
    <property type="match status" value="1"/>
</dbReference>
<keyword evidence="6" id="KW-1185">Reference proteome</keyword>
<evidence type="ECO:0000313" key="6">
    <source>
        <dbReference type="Proteomes" id="UP000515913"/>
    </source>
</evidence>
<comment type="similarity">
    <text evidence="1">Belongs to the pseudouridine synthase RluA family.</text>
</comment>
<dbReference type="RefSeq" id="WP_101473516.1">
    <property type="nucleotide sequence ID" value="NZ_CP060637.1"/>
</dbReference>
<dbReference type="Gene3D" id="3.30.2350.10">
    <property type="entry name" value="Pseudouridine synthase"/>
    <property type="match status" value="1"/>
</dbReference>
<dbReference type="Gene3D" id="3.10.290.10">
    <property type="entry name" value="RNA-binding S4 domain"/>
    <property type="match status" value="1"/>
</dbReference>
<dbReference type="PANTHER" id="PTHR21600">
    <property type="entry name" value="MITOCHONDRIAL RNA PSEUDOURIDINE SYNTHASE"/>
    <property type="match status" value="1"/>
</dbReference>
<dbReference type="PANTHER" id="PTHR21600:SF83">
    <property type="entry name" value="PSEUDOURIDYLATE SYNTHASE RPUSD4, MITOCHONDRIAL"/>
    <property type="match status" value="1"/>
</dbReference>
<sequence length="287" mass="33292">MEYKIEKDYADVRLDKYVRKHFPDLALTEIFKGIRIGKIKVNGKKSKQNYRLCEGDIVKIFFDVEQKKDNFVKIDKNDIEYIKKYIVYEDENILIFNKEANMVMHKGSGHEYGISEIIKGYLGNSDFNFVNRIDKSTSGLVIGAKNLVTARELSEEIRDRNIDKKYYIIVDGKVEKKEFVIKSYLKKLDDKVVELEKFEPGAKESISKFKVIRYGKNCTLLEGTLGSGRTHQLRVQLSSFGHPIMGDNKYGRGKGGIMYLFSYYLNIKKYNIAIELPLPIEYNKVLS</sequence>
<dbReference type="EMBL" id="CP060637">
    <property type="protein sequence ID" value="QNM15380.1"/>
    <property type="molecule type" value="Genomic_DNA"/>
</dbReference>
<dbReference type="InterPro" id="IPR020103">
    <property type="entry name" value="PsdUridine_synth_cat_dom_sf"/>
</dbReference>
<dbReference type="InterPro" id="IPR036986">
    <property type="entry name" value="S4_RNA-bd_sf"/>
</dbReference>
<dbReference type="PROSITE" id="PS01129">
    <property type="entry name" value="PSI_RLU"/>
    <property type="match status" value="1"/>
</dbReference>
<evidence type="ECO:0000256" key="2">
    <source>
        <dbReference type="ARBA" id="ARBA00023235"/>
    </source>
</evidence>
<dbReference type="SUPFAM" id="SSF55120">
    <property type="entry name" value="Pseudouridine synthase"/>
    <property type="match status" value="1"/>
</dbReference>
<dbReference type="CDD" id="cd00165">
    <property type="entry name" value="S4"/>
    <property type="match status" value="1"/>
</dbReference>
<dbReference type="AlphaFoldDB" id="A0A7G9GX48"/>
<feature type="domain" description="RNA-binding S4" evidence="4">
    <location>
        <begin position="12"/>
        <end position="78"/>
    </location>
</feature>
<keyword evidence="3" id="KW-0694">RNA-binding</keyword>
<protein>
    <submittedName>
        <fullName evidence="5">RluA family pseudouridine synthase</fullName>
    </submittedName>
</protein>
<evidence type="ECO:0000256" key="3">
    <source>
        <dbReference type="PROSITE-ProRule" id="PRU00182"/>
    </source>
</evidence>
<dbReference type="SMART" id="SM00363">
    <property type="entry name" value="S4"/>
    <property type="match status" value="1"/>
</dbReference>
<name>A0A7G9GX48_9FUSO</name>
<dbReference type="Pfam" id="PF01479">
    <property type="entry name" value="S4"/>
    <property type="match status" value="1"/>
</dbReference>
<dbReference type="KEGG" id="fho:H9Q81_00635"/>
<dbReference type="InterPro" id="IPR006224">
    <property type="entry name" value="PsdUridine_synth_RluA-like_CS"/>
</dbReference>
<keyword evidence="2" id="KW-0413">Isomerase</keyword>
<accession>A0A7G9GX48</accession>
<dbReference type="GO" id="GO:0003723">
    <property type="term" value="F:RNA binding"/>
    <property type="evidence" value="ECO:0007669"/>
    <property type="project" value="UniProtKB-KW"/>
</dbReference>
<dbReference type="InterPro" id="IPR050188">
    <property type="entry name" value="RluA_PseudoU_synthase"/>
</dbReference>
<proteinExistence type="inferred from homology"/>
<dbReference type="Proteomes" id="UP000515913">
    <property type="component" value="Chromosome"/>
</dbReference>
<dbReference type="GO" id="GO:0120159">
    <property type="term" value="F:rRNA pseudouridine synthase activity"/>
    <property type="evidence" value="ECO:0007669"/>
    <property type="project" value="UniProtKB-ARBA"/>
</dbReference>
<reference evidence="5 6" key="1">
    <citation type="submission" date="2020-08" db="EMBL/GenBank/DDBJ databases">
        <authorList>
            <person name="Liu C."/>
            <person name="Sun Q."/>
        </authorList>
    </citation>
    <scope>NUCLEOTIDE SEQUENCE [LARGE SCALE GENOMIC DNA]</scope>
    <source>
        <strain evidence="5 6">NSJ-57</strain>
    </source>
</reference>
<dbReference type="InterPro" id="IPR002942">
    <property type="entry name" value="S4_RNA-bd"/>
</dbReference>
<dbReference type="InterPro" id="IPR006145">
    <property type="entry name" value="PsdUridine_synth_RsuA/RluA"/>
</dbReference>
<dbReference type="GO" id="GO:0000455">
    <property type="term" value="P:enzyme-directed rRNA pseudouridine synthesis"/>
    <property type="evidence" value="ECO:0007669"/>
    <property type="project" value="UniProtKB-ARBA"/>
</dbReference>
<gene>
    <name evidence="5" type="ORF">H9Q81_00635</name>
</gene>
<dbReference type="CDD" id="cd02869">
    <property type="entry name" value="PseudoU_synth_RluA_like"/>
    <property type="match status" value="1"/>
</dbReference>
<organism evidence="5 6">
    <name type="scientific">Fusobacterium hominis</name>
    <dbReference type="NCBI Taxonomy" id="2764326"/>
    <lineage>
        <taxon>Bacteria</taxon>
        <taxon>Fusobacteriati</taxon>
        <taxon>Fusobacteriota</taxon>
        <taxon>Fusobacteriia</taxon>
        <taxon>Fusobacteriales</taxon>
        <taxon>Fusobacteriaceae</taxon>
        <taxon>Fusobacterium</taxon>
    </lineage>
</organism>
<evidence type="ECO:0000259" key="4">
    <source>
        <dbReference type="SMART" id="SM00363"/>
    </source>
</evidence>
<dbReference type="SUPFAM" id="SSF55174">
    <property type="entry name" value="Alpha-L RNA-binding motif"/>
    <property type="match status" value="1"/>
</dbReference>
<evidence type="ECO:0000256" key="1">
    <source>
        <dbReference type="ARBA" id="ARBA00010876"/>
    </source>
</evidence>
<evidence type="ECO:0000313" key="5">
    <source>
        <dbReference type="EMBL" id="QNM15380.1"/>
    </source>
</evidence>